<keyword evidence="2" id="KW-1185">Reference proteome</keyword>
<dbReference type="GO" id="GO:0005634">
    <property type="term" value="C:nucleus"/>
    <property type="evidence" value="ECO:0007669"/>
    <property type="project" value="TreeGrafter"/>
</dbReference>
<dbReference type="AlphaFoldDB" id="A0A9B0U4B7"/>
<dbReference type="GO" id="GO:0009566">
    <property type="term" value="P:fertilization"/>
    <property type="evidence" value="ECO:0007669"/>
    <property type="project" value="TreeGrafter"/>
</dbReference>
<feature type="compositionally biased region" description="Acidic residues" evidence="1">
    <location>
        <begin position="274"/>
        <end position="295"/>
    </location>
</feature>
<sequence length="323" mass="36984">MKRRQKRKHLENEESQETTEKGEGISKSQEDAPKPGSTEVTKDWNLGVWEVSSASEYYSCVSSPYKLIHAGVQKIHQDSLRPRSPLFRIQEQGEISYHSQVSVPSLSSYKTCRSSLCGNKKVRCMKIYYMEVQTKKGVAVSWETEKTSESVEKHPRMEEMTLPKDVWVGTPPSEVSTRNLLPDSELSGEEKEHEERAESDSPPASPAVEERPRARTPDWLVTTENGFRCMACCRVFSTLENLQDHVQYGIREGFSCHVFHLTMAQLTGNMELESTQDEEEEDEEEEQEENEDEDQQPTGEGLSMKRPWSQCPGFVFHSPKDRK</sequence>
<dbReference type="PANTHER" id="PTHR33517:SF3">
    <property type="entry name" value="PROTEIN FAM170A"/>
    <property type="match status" value="1"/>
</dbReference>
<dbReference type="GeneID" id="102812847"/>
<dbReference type="Pfam" id="PF17734">
    <property type="entry name" value="Spt46"/>
    <property type="match status" value="1"/>
</dbReference>
<proteinExistence type="predicted"/>
<dbReference type="CTD" id="340069"/>
<feature type="region of interest" description="Disordered" evidence="1">
    <location>
        <begin position="272"/>
        <end position="323"/>
    </location>
</feature>
<feature type="compositionally biased region" description="Basic and acidic residues" evidence="1">
    <location>
        <begin position="18"/>
        <end position="33"/>
    </location>
</feature>
<dbReference type="Proteomes" id="UP000504623">
    <property type="component" value="Unplaced"/>
</dbReference>
<gene>
    <name evidence="3" type="primary">FAM170A</name>
</gene>
<name>A0A9B0U4B7_CHRAS</name>
<reference evidence="3" key="1">
    <citation type="submission" date="2025-08" db="UniProtKB">
        <authorList>
            <consortium name="RefSeq"/>
        </authorList>
    </citation>
    <scope>IDENTIFICATION</scope>
    <source>
        <tissue evidence="3">Spleen</tissue>
    </source>
</reference>
<feature type="compositionally biased region" description="Basic and acidic residues" evidence="1">
    <location>
        <begin position="188"/>
        <end position="199"/>
    </location>
</feature>
<feature type="region of interest" description="Disordered" evidence="1">
    <location>
        <begin position="163"/>
        <end position="217"/>
    </location>
</feature>
<dbReference type="PANTHER" id="PTHR33517">
    <property type="entry name" value="PROTEIN FAM170B-RELATED"/>
    <property type="match status" value="1"/>
</dbReference>
<dbReference type="RefSeq" id="XP_006873260.1">
    <property type="nucleotide sequence ID" value="XM_006873198.1"/>
</dbReference>
<accession>A0A9B0U4B7</accession>
<organism evidence="2 3">
    <name type="scientific">Chrysochloris asiatica</name>
    <name type="common">Cape golden mole</name>
    <dbReference type="NCBI Taxonomy" id="185453"/>
    <lineage>
        <taxon>Eukaryota</taxon>
        <taxon>Metazoa</taxon>
        <taxon>Chordata</taxon>
        <taxon>Craniata</taxon>
        <taxon>Vertebrata</taxon>
        <taxon>Euteleostomi</taxon>
        <taxon>Mammalia</taxon>
        <taxon>Eutheria</taxon>
        <taxon>Afrotheria</taxon>
        <taxon>Chrysochloridae</taxon>
        <taxon>Chrysochlorinae</taxon>
        <taxon>Chrysochloris</taxon>
    </lineage>
</organism>
<feature type="region of interest" description="Disordered" evidence="1">
    <location>
        <begin position="1"/>
        <end position="40"/>
    </location>
</feature>
<protein>
    <submittedName>
        <fullName evidence="3">Protein FAM170A</fullName>
    </submittedName>
</protein>
<evidence type="ECO:0000256" key="1">
    <source>
        <dbReference type="SAM" id="MobiDB-lite"/>
    </source>
</evidence>
<evidence type="ECO:0000313" key="2">
    <source>
        <dbReference type="Proteomes" id="UP000504623"/>
    </source>
</evidence>
<evidence type="ECO:0000313" key="3">
    <source>
        <dbReference type="RefSeq" id="XP_006873260.1"/>
    </source>
</evidence>
<dbReference type="InterPro" id="IPR040879">
    <property type="entry name" value="Spt46-like"/>
</dbReference>
<dbReference type="OrthoDB" id="9447948at2759"/>